<protein>
    <submittedName>
        <fullName evidence="2">Uncharacterized protein</fullName>
    </submittedName>
</protein>
<reference evidence="2 3" key="1">
    <citation type="submission" date="2024-06" db="EMBL/GenBank/DDBJ databases">
        <authorList>
            <person name="Bataeva Y.V."/>
            <person name="Grigorian L.N."/>
            <person name="Solomentsev V.I."/>
        </authorList>
    </citation>
    <scope>NUCLEOTIDE SEQUENCE [LARGE SCALE GENOMIC DNA]</scope>
    <source>
        <strain evidence="3">SCPM-O-B-12605 (RCAM04882)</strain>
    </source>
</reference>
<dbReference type="RefSeq" id="WP_267946796.1">
    <property type="nucleotide sequence ID" value="NZ_JBEQNA010000006.1"/>
</dbReference>
<name>A0ABV1ZU53_9ACTN</name>
<dbReference type="Proteomes" id="UP001432401">
    <property type="component" value="Unassembled WGS sequence"/>
</dbReference>
<comment type="caution">
    <text evidence="2">The sequence shown here is derived from an EMBL/GenBank/DDBJ whole genome shotgun (WGS) entry which is preliminary data.</text>
</comment>
<feature type="compositionally biased region" description="Basic and acidic residues" evidence="1">
    <location>
        <begin position="66"/>
        <end position="77"/>
    </location>
</feature>
<proteinExistence type="predicted"/>
<sequence>MKFDVVDPSDEQAILDEEAAPGEQGAEDEPLPPGVHPRLDRAARQMHTRISADLGTLGESLNRLHAHIETARSRETEDAPQAPPPTNFRAGAFSRPPSP</sequence>
<feature type="region of interest" description="Disordered" evidence="1">
    <location>
        <begin position="1"/>
        <end position="38"/>
    </location>
</feature>
<feature type="compositionally biased region" description="Acidic residues" evidence="1">
    <location>
        <begin position="7"/>
        <end position="30"/>
    </location>
</feature>
<dbReference type="EMBL" id="JBEQNB010000006">
    <property type="protein sequence ID" value="MES0834657.1"/>
    <property type="molecule type" value="Genomic_DNA"/>
</dbReference>
<feature type="region of interest" description="Disordered" evidence="1">
    <location>
        <begin position="66"/>
        <end position="99"/>
    </location>
</feature>
<organism evidence="2 3">
    <name type="scientific">Nocardiopsis tropica</name>
    <dbReference type="NCBI Taxonomy" id="109330"/>
    <lineage>
        <taxon>Bacteria</taxon>
        <taxon>Bacillati</taxon>
        <taxon>Actinomycetota</taxon>
        <taxon>Actinomycetes</taxon>
        <taxon>Streptosporangiales</taxon>
        <taxon>Nocardiopsidaceae</taxon>
        <taxon>Nocardiopsis</taxon>
    </lineage>
</organism>
<gene>
    <name evidence="2" type="ORF">ABUK86_12805</name>
</gene>
<evidence type="ECO:0000313" key="2">
    <source>
        <dbReference type="EMBL" id="MES0834657.1"/>
    </source>
</evidence>
<evidence type="ECO:0000313" key="3">
    <source>
        <dbReference type="Proteomes" id="UP001432401"/>
    </source>
</evidence>
<evidence type="ECO:0000256" key="1">
    <source>
        <dbReference type="SAM" id="MobiDB-lite"/>
    </source>
</evidence>
<accession>A0ABV1ZU53</accession>
<keyword evidence="3" id="KW-1185">Reference proteome</keyword>